<feature type="transmembrane region" description="Helical" evidence="8">
    <location>
        <begin position="290"/>
        <end position="312"/>
    </location>
</feature>
<keyword evidence="6 8" id="KW-0472">Membrane</keyword>
<feature type="transmembrane region" description="Helical" evidence="8">
    <location>
        <begin position="92"/>
        <end position="115"/>
    </location>
</feature>
<evidence type="ECO:0000256" key="3">
    <source>
        <dbReference type="ARBA" id="ARBA00022692"/>
    </source>
</evidence>
<dbReference type="GO" id="GO:0006865">
    <property type="term" value="P:amino acid transport"/>
    <property type="evidence" value="ECO:0007669"/>
    <property type="project" value="UniProtKB-KW"/>
</dbReference>
<feature type="transmembrane region" description="Helical" evidence="8">
    <location>
        <begin position="162"/>
        <end position="183"/>
    </location>
</feature>
<evidence type="ECO:0000256" key="8">
    <source>
        <dbReference type="SAM" id="Phobius"/>
    </source>
</evidence>
<proteinExistence type="predicted"/>
<dbReference type="PANTHER" id="PTHR48017">
    <property type="entry name" value="OS05G0424000 PROTEIN-RELATED"/>
    <property type="match status" value="1"/>
</dbReference>
<sequence>MCNSEIPTASNSDANLNANSSTDADNPRSGTDQPVDLNSWLPVTASRKAKWWYSAFHNVTAMVGAGVLGLPFAMSQLGWYSELGQHAFGEKLGYWIVIPQQLMVQVASNIVYMVTGGKSLKKCFELLFVKLHPTRQTYFILFFGSTEFILSQTPNFNSLKGVSLLAAIMSFGYSMVACAASISRGVNHHHLVRHGIRSHTTAGIMFDVFNSLGTIAFAFAGHSVALEIQATIPSSPEKPSKMSMWKGVKVAYMIVAFCYFTVAISGFWAFGDEVDDDVLLSLETPPWLIAAANAMVFIHVLGSYQVFAMPVFDMIESYLVRKLNFAPGRPLRVVARSAYVGTLNGYLILLEIYLSTT</sequence>
<keyword evidence="11" id="KW-1185">Reference proteome</keyword>
<evidence type="ECO:0000256" key="1">
    <source>
        <dbReference type="ARBA" id="ARBA00004370"/>
    </source>
</evidence>
<evidence type="ECO:0000313" key="11">
    <source>
        <dbReference type="Proteomes" id="UP000836841"/>
    </source>
</evidence>
<evidence type="ECO:0000256" key="2">
    <source>
        <dbReference type="ARBA" id="ARBA00022448"/>
    </source>
</evidence>
<reference evidence="10 11" key="1">
    <citation type="submission" date="2022-03" db="EMBL/GenBank/DDBJ databases">
        <authorList>
            <person name="Nunn A."/>
            <person name="Chopra R."/>
            <person name="Nunn A."/>
            <person name="Contreras Garrido A."/>
        </authorList>
    </citation>
    <scope>NUCLEOTIDE SEQUENCE [LARGE SCALE GENOMIC DNA]</scope>
</reference>
<dbReference type="InterPro" id="IPR013057">
    <property type="entry name" value="AA_transpt_TM"/>
</dbReference>
<evidence type="ECO:0000259" key="9">
    <source>
        <dbReference type="Pfam" id="PF01490"/>
    </source>
</evidence>
<dbReference type="EMBL" id="CAJVSB020000828">
    <property type="protein sequence ID" value="CAH2062662.1"/>
    <property type="molecule type" value="Genomic_DNA"/>
</dbReference>
<evidence type="ECO:0000256" key="5">
    <source>
        <dbReference type="ARBA" id="ARBA00022989"/>
    </source>
</evidence>
<dbReference type="AlphaFoldDB" id="A0AAU9SBN3"/>
<feature type="transmembrane region" description="Helical" evidence="8">
    <location>
        <begin position="51"/>
        <end position="72"/>
    </location>
</feature>
<comment type="caution">
    <text evidence="10">The sequence shown here is derived from an EMBL/GenBank/DDBJ whole genome shotgun (WGS) entry which is preliminary data.</text>
</comment>
<feature type="transmembrane region" description="Helical" evidence="8">
    <location>
        <begin position="250"/>
        <end position="270"/>
    </location>
</feature>
<protein>
    <recommendedName>
        <fullName evidence="9">Amino acid transporter transmembrane domain-containing protein</fullName>
    </recommendedName>
</protein>
<feature type="domain" description="Amino acid transporter transmembrane" evidence="9">
    <location>
        <begin position="80"/>
        <end position="340"/>
    </location>
</feature>
<organism evidence="10 11">
    <name type="scientific">Thlaspi arvense</name>
    <name type="common">Field penny-cress</name>
    <dbReference type="NCBI Taxonomy" id="13288"/>
    <lineage>
        <taxon>Eukaryota</taxon>
        <taxon>Viridiplantae</taxon>
        <taxon>Streptophyta</taxon>
        <taxon>Embryophyta</taxon>
        <taxon>Tracheophyta</taxon>
        <taxon>Spermatophyta</taxon>
        <taxon>Magnoliopsida</taxon>
        <taxon>eudicotyledons</taxon>
        <taxon>Gunneridae</taxon>
        <taxon>Pentapetalae</taxon>
        <taxon>rosids</taxon>
        <taxon>malvids</taxon>
        <taxon>Brassicales</taxon>
        <taxon>Brassicaceae</taxon>
        <taxon>Thlaspideae</taxon>
        <taxon>Thlaspi</taxon>
    </lineage>
</organism>
<dbReference type="Pfam" id="PF01490">
    <property type="entry name" value="Aa_trans"/>
    <property type="match status" value="1"/>
</dbReference>
<comment type="subcellular location">
    <subcellularLocation>
        <location evidence="1">Membrane</location>
    </subcellularLocation>
</comment>
<keyword evidence="4" id="KW-0029">Amino-acid transport</keyword>
<evidence type="ECO:0000313" key="10">
    <source>
        <dbReference type="EMBL" id="CAH2062662.1"/>
    </source>
</evidence>
<gene>
    <name evidence="10" type="ORF">TAV2_LOCUS15124</name>
</gene>
<name>A0AAU9SBN3_THLAR</name>
<feature type="compositionally biased region" description="Low complexity" evidence="7">
    <location>
        <begin position="8"/>
        <end position="24"/>
    </location>
</feature>
<dbReference type="GO" id="GO:0016020">
    <property type="term" value="C:membrane"/>
    <property type="evidence" value="ECO:0007669"/>
    <property type="project" value="UniProtKB-SubCell"/>
</dbReference>
<accession>A0AAU9SBN3</accession>
<evidence type="ECO:0000256" key="6">
    <source>
        <dbReference type="ARBA" id="ARBA00023136"/>
    </source>
</evidence>
<feature type="region of interest" description="Disordered" evidence="7">
    <location>
        <begin position="1"/>
        <end position="35"/>
    </location>
</feature>
<evidence type="ECO:0000256" key="7">
    <source>
        <dbReference type="SAM" id="MobiDB-lite"/>
    </source>
</evidence>
<keyword evidence="5 8" id="KW-1133">Transmembrane helix</keyword>
<feature type="transmembrane region" description="Helical" evidence="8">
    <location>
        <begin position="333"/>
        <end position="354"/>
    </location>
</feature>
<dbReference type="Proteomes" id="UP000836841">
    <property type="component" value="Unassembled WGS sequence"/>
</dbReference>
<evidence type="ECO:0000256" key="4">
    <source>
        <dbReference type="ARBA" id="ARBA00022970"/>
    </source>
</evidence>
<keyword evidence="2" id="KW-0813">Transport</keyword>
<keyword evidence="3 8" id="KW-0812">Transmembrane</keyword>